<reference evidence="2 3" key="1">
    <citation type="journal article" date="2020" name="bioRxiv">
        <title>Metabolic contributions of an alphaproteobacterial endosymbiont in the apicomplexan Cardiosporidium cionae.</title>
        <authorList>
            <person name="Hunter E.S."/>
            <person name="Paight C.J."/>
            <person name="Lane C.E."/>
        </authorList>
    </citation>
    <scope>NUCLEOTIDE SEQUENCE [LARGE SCALE GENOMIC DNA]</scope>
    <source>
        <strain evidence="2">ESH_2018</strain>
    </source>
</reference>
<keyword evidence="3" id="KW-1185">Reference proteome</keyword>
<dbReference type="Proteomes" id="UP000823046">
    <property type="component" value="Unassembled WGS sequence"/>
</dbReference>
<dbReference type="EMBL" id="JADAQX010000471">
    <property type="protein sequence ID" value="KAF8820127.1"/>
    <property type="molecule type" value="Genomic_DNA"/>
</dbReference>
<proteinExistence type="predicted"/>
<evidence type="ECO:0000313" key="3">
    <source>
        <dbReference type="Proteomes" id="UP000823046"/>
    </source>
</evidence>
<evidence type="ECO:0000313" key="2">
    <source>
        <dbReference type="EMBL" id="KAF8820127.1"/>
    </source>
</evidence>
<accession>A0ABQ7J814</accession>
<gene>
    <name evidence="2" type="ORF">IE077_003525</name>
</gene>
<organism evidence="2 3">
    <name type="scientific">Cardiosporidium cionae</name>
    <dbReference type="NCBI Taxonomy" id="476202"/>
    <lineage>
        <taxon>Eukaryota</taxon>
        <taxon>Sar</taxon>
        <taxon>Alveolata</taxon>
        <taxon>Apicomplexa</taxon>
        <taxon>Aconoidasida</taxon>
        <taxon>Nephromycida</taxon>
        <taxon>Cardiosporidium</taxon>
    </lineage>
</organism>
<comment type="caution">
    <text evidence="2">The sequence shown here is derived from an EMBL/GenBank/DDBJ whole genome shotgun (WGS) entry which is preliminary data.</text>
</comment>
<protein>
    <submittedName>
        <fullName evidence="2">Uncharacterized protein</fullName>
    </submittedName>
</protein>
<feature type="region of interest" description="Disordered" evidence="1">
    <location>
        <begin position="123"/>
        <end position="144"/>
    </location>
</feature>
<feature type="region of interest" description="Disordered" evidence="1">
    <location>
        <begin position="223"/>
        <end position="242"/>
    </location>
</feature>
<sequence length="533" mass="61095">MNDVKISPLLLACLYATVLLPVVENSAYLMRSGIRGKREMFPNNPAFVSNLRNRCNAKENSCKSFNRFTSACHSSFRPKIAASTHPQHPFLVDGTQLNYSNPHECGEISEYLSRGILEEKSAANGKGMDLSSTSKHPLDKEGSSSMDLAVDISGGHLFHSQNVSTGEIAWDDYDPGISYNYQMDDYLRNRIKNPYYNGDIRGEVPSYLNPSSPYLRSGRYRDKHRKTDTGVKQRKRWGGPSPWNKGRDISRGNWSMPDDRFKELLGSVDWERPYPVYHDNNYYKRSIIETGWSDYVQAEDSYWDIQFIGSPDAFPNTELVGPNVSFTYNWVPWLKKKYSRKYGQPIKSFPFNLGGIDPIQLWFWPSGTASSLPGFCSIKLLTRPGWCLPYPIYLWAQSEGHRIQTGPLIRESADYVSHCLNFCRLRTRDDAHRDPTYNSEHDLILGPAGNVCIGVAIANSTWEWDDGAGEFENWLKKQSALPDNELTALLSSDFSHSERYENFKYDYVPDKHFSKYLPHCRDLPKNSWNRHSF</sequence>
<evidence type="ECO:0000256" key="1">
    <source>
        <dbReference type="SAM" id="MobiDB-lite"/>
    </source>
</evidence>
<name>A0ABQ7J814_9APIC</name>